<evidence type="ECO:0000313" key="5">
    <source>
        <dbReference type="EMBL" id="KAA0178121.1"/>
    </source>
</evidence>
<dbReference type="EMBL" id="VLTN01000001">
    <property type="protein sequence ID" value="KAA0157446.1"/>
    <property type="molecule type" value="Genomic_DNA"/>
</dbReference>
<dbReference type="Proteomes" id="UP000325113">
    <property type="component" value="Unassembled WGS sequence"/>
</dbReference>
<dbReference type="EMBL" id="VLTO01000002">
    <property type="protein sequence ID" value="KAA0178121.1"/>
    <property type="molecule type" value="Genomic_DNA"/>
</dbReference>
<dbReference type="Proteomes" id="UP000322899">
    <property type="component" value="Unassembled WGS sequence"/>
</dbReference>
<name>A0A5A8CYV1_CAFRO</name>
<keyword evidence="1" id="KW-1133">Transmembrane helix</keyword>
<evidence type="ECO:0000313" key="7">
    <source>
        <dbReference type="Proteomes" id="UP000323011"/>
    </source>
</evidence>
<proteinExistence type="predicted"/>
<dbReference type="Proteomes" id="UP000323011">
    <property type="component" value="Unassembled WGS sequence"/>
</dbReference>
<evidence type="ECO:0000313" key="3">
    <source>
        <dbReference type="EMBL" id="KAA0158373.1"/>
    </source>
</evidence>
<keyword evidence="1" id="KW-0472">Membrane</keyword>
<evidence type="ECO:0000313" key="4">
    <source>
        <dbReference type="EMBL" id="KAA0166167.1"/>
    </source>
</evidence>
<sequence>MSAVAARIAARVAAPVRAAPVRRFTTTRAPQGGDGHNHAMFDPNSFNPLGAPLVGFCFTLGGGLFVTKTSFTQHQRRFRGE</sequence>
<reference evidence="6 7" key="1">
    <citation type="submission" date="2019-07" db="EMBL/GenBank/DDBJ databases">
        <title>Genomes of Cafeteria roenbergensis.</title>
        <authorList>
            <person name="Fischer M.G."/>
            <person name="Hackl T."/>
            <person name="Roman M."/>
        </authorList>
    </citation>
    <scope>NUCLEOTIDE SEQUENCE [LARGE SCALE GENOMIC DNA]</scope>
    <source>
        <strain evidence="2 7">BVI</strain>
        <strain evidence="3 9">Cflag</strain>
        <strain evidence="5 6">E4-10P</strain>
        <strain evidence="4 8">RCC970-E3</strain>
    </source>
</reference>
<keyword evidence="7" id="KW-1185">Reference proteome</keyword>
<comment type="caution">
    <text evidence="3">The sequence shown here is derived from an EMBL/GenBank/DDBJ whole genome shotgun (WGS) entry which is preliminary data.</text>
</comment>
<dbReference type="EMBL" id="VLTM01000068">
    <property type="protein sequence ID" value="KAA0158373.1"/>
    <property type="molecule type" value="Genomic_DNA"/>
</dbReference>
<protein>
    <submittedName>
        <fullName evidence="3">Uncharacterized protein</fullName>
    </submittedName>
</protein>
<accession>A0A5A8CYV1</accession>
<evidence type="ECO:0000313" key="6">
    <source>
        <dbReference type="Proteomes" id="UP000322899"/>
    </source>
</evidence>
<dbReference type="Proteomes" id="UP000324907">
    <property type="component" value="Unassembled WGS sequence"/>
</dbReference>
<dbReference type="AlphaFoldDB" id="A0A5A8CYV1"/>
<evidence type="ECO:0000313" key="8">
    <source>
        <dbReference type="Proteomes" id="UP000324907"/>
    </source>
</evidence>
<evidence type="ECO:0000313" key="9">
    <source>
        <dbReference type="Proteomes" id="UP000325113"/>
    </source>
</evidence>
<gene>
    <name evidence="5" type="ORF">FNF27_00669</name>
    <name evidence="4" type="ORF">FNF28_03215</name>
    <name evidence="2" type="ORF">FNF29_00022</name>
    <name evidence="3" type="ORF">FNF31_05443</name>
</gene>
<organism evidence="3 9">
    <name type="scientific">Cafeteria roenbergensis</name>
    <name type="common">Marine flagellate</name>
    <dbReference type="NCBI Taxonomy" id="33653"/>
    <lineage>
        <taxon>Eukaryota</taxon>
        <taxon>Sar</taxon>
        <taxon>Stramenopiles</taxon>
        <taxon>Bigyra</taxon>
        <taxon>Opalozoa</taxon>
        <taxon>Bicosoecida</taxon>
        <taxon>Cafeteriaceae</taxon>
        <taxon>Cafeteria</taxon>
    </lineage>
</organism>
<keyword evidence="1" id="KW-0812">Transmembrane</keyword>
<feature type="transmembrane region" description="Helical" evidence="1">
    <location>
        <begin position="49"/>
        <end position="67"/>
    </location>
</feature>
<evidence type="ECO:0000313" key="2">
    <source>
        <dbReference type="EMBL" id="KAA0157446.1"/>
    </source>
</evidence>
<dbReference type="EMBL" id="VLTL01000041">
    <property type="protein sequence ID" value="KAA0166167.1"/>
    <property type="molecule type" value="Genomic_DNA"/>
</dbReference>
<evidence type="ECO:0000256" key="1">
    <source>
        <dbReference type="SAM" id="Phobius"/>
    </source>
</evidence>